<protein>
    <submittedName>
        <fullName evidence="3">Lytic transglycosylase domain-containing protein</fullName>
    </submittedName>
</protein>
<evidence type="ECO:0000313" key="4">
    <source>
        <dbReference type="Proteomes" id="UP000815846"/>
    </source>
</evidence>
<comment type="similarity">
    <text evidence="1">Belongs to the transglycosylase Slt family.</text>
</comment>
<feature type="domain" description="Transglycosylase SLT" evidence="2">
    <location>
        <begin position="45"/>
        <end position="149"/>
    </location>
</feature>
<dbReference type="Gene3D" id="1.10.530.10">
    <property type="match status" value="1"/>
</dbReference>
<evidence type="ECO:0000313" key="3">
    <source>
        <dbReference type="EMBL" id="TYK67441.1"/>
    </source>
</evidence>
<evidence type="ECO:0000259" key="2">
    <source>
        <dbReference type="Pfam" id="PF01464"/>
    </source>
</evidence>
<sequence length="172" mass="19454">MSFSDIEPMEVEFTVYRMDCYACEVDSLIDWRKAKLYLTPYQSEINQSALKYGIDPAYVRAVIHAESHFNYQAISKQGAQGLMQLMPATALELGVKNSFSAQQNIIGGVKHLSRLLKKYNGDNKLASAAYNAGEGAVKRYGGIPPYKETQVYVERVGILHKRYGRFSYHNNQ</sequence>
<dbReference type="PANTHER" id="PTHR37423:SF2">
    <property type="entry name" value="MEMBRANE-BOUND LYTIC MUREIN TRANSGLYCOSYLASE C"/>
    <property type="match status" value="1"/>
</dbReference>
<keyword evidence="4" id="KW-1185">Reference proteome</keyword>
<gene>
    <name evidence="3" type="ORF">CWS31_000070</name>
</gene>
<dbReference type="EMBL" id="PJAI02000001">
    <property type="protein sequence ID" value="TYK67441.1"/>
    <property type="molecule type" value="Genomic_DNA"/>
</dbReference>
<reference evidence="3 4" key="1">
    <citation type="submission" date="2019-08" db="EMBL/GenBank/DDBJ databases">
        <title>Microbe sample from Colwellia echini.</title>
        <authorList>
            <person name="Christiansen L."/>
            <person name="Pathiraja D."/>
            <person name="Schultz-Johansen M."/>
            <person name="Choi I.-G."/>
            <person name="Stougaard P."/>
        </authorList>
    </citation>
    <scope>NUCLEOTIDE SEQUENCE [LARGE SCALE GENOMIC DNA]</scope>
    <source>
        <strain evidence="3 4">A3</strain>
    </source>
</reference>
<comment type="caution">
    <text evidence="3">The sequence shown here is derived from an EMBL/GenBank/DDBJ whole genome shotgun (WGS) entry which is preliminary data.</text>
</comment>
<organism evidence="3 4">
    <name type="scientific">Colwellia echini</name>
    <dbReference type="NCBI Taxonomy" id="1982103"/>
    <lineage>
        <taxon>Bacteria</taxon>
        <taxon>Pseudomonadati</taxon>
        <taxon>Pseudomonadota</taxon>
        <taxon>Gammaproteobacteria</taxon>
        <taxon>Alteromonadales</taxon>
        <taxon>Colwelliaceae</taxon>
        <taxon>Colwellia</taxon>
    </lineage>
</organism>
<dbReference type="CDD" id="cd00254">
    <property type="entry name" value="LT-like"/>
    <property type="match status" value="1"/>
</dbReference>
<dbReference type="Pfam" id="PF01464">
    <property type="entry name" value="SLT"/>
    <property type="match status" value="1"/>
</dbReference>
<dbReference type="InterPro" id="IPR008258">
    <property type="entry name" value="Transglycosylase_SLT_dom_1"/>
</dbReference>
<evidence type="ECO:0000256" key="1">
    <source>
        <dbReference type="ARBA" id="ARBA00007734"/>
    </source>
</evidence>
<dbReference type="InterPro" id="IPR023346">
    <property type="entry name" value="Lysozyme-like_dom_sf"/>
</dbReference>
<accession>A0ABY3N1T1</accession>
<proteinExistence type="inferred from homology"/>
<dbReference type="SUPFAM" id="SSF53955">
    <property type="entry name" value="Lysozyme-like"/>
    <property type="match status" value="1"/>
</dbReference>
<dbReference type="PANTHER" id="PTHR37423">
    <property type="entry name" value="SOLUBLE LYTIC MUREIN TRANSGLYCOSYLASE-RELATED"/>
    <property type="match status" value="1"/>
</dbReference>
<name>A0ABY3N1T1_9GAMM</name>
<dbReference type="Proteomes" id="UP000815846">
    <property type="component" value="Unassembled WGS sequence"/>
</dbReference>